<feature type="domain" description="Homing endonuclease LAGLIDADG" evidence="1">
    <location>
        <begin position="2"/>
        <end position="67"/>
    </location>
</feature>
<keyword evidence="3" id="KW-1185">Reference proteome</keyword>
<accession>A0AAD5TWG4</accession>
<dbReference type="EMBL" id="JADGJW010000714">
    <property type="protein sequence ID" value="KAJ3213411.1"/>
    <property type="molecule type" value="Genomic_DNA"/>
</dbReference>
<dbReference type="Proteomes" id="UP001211065">
    <property type="component" value="Unassembled WGS sequence"/>
</dbReference>
<dbReference type="GO" id="GO:0004519">
    <property type="term" value="F:endonuclease activity"/>
    <property type="evidence" value="ECO:0007669"/>
    <property type="project" value="InterPro"/>
</dbReference>
<dbReference type="SMART" id="SM00497">
    <property type="entry name" value="IENR1"/>
    <property type="match status" value="1"/>
</dbReference>
<dbReference type="SUPFAM" id="SSF55608">
    <property type="entry name" value="Homing endonucleases"/>
    <property type="match status" value="2"/>
</dbReference>
<feature type="domain" description="Homing endonuclease LAGLIDADG" evidence="1">
    <location>
        <begin position="115"/>
        <end position="220"/>
    </location>
</feature>
<dbReference type="InterPro" id="IPR027434">
    <property type="entry name" value="Homing_endonucl"/>
</dbReference>
<organism evidence="2 3">
    <name type="scientific">Clydaea vesicula</name>
    <dbReference type="NCBI Taxonomy" id="447962"/>
    <lineage>
        <taxon>Eukaryota</taxon>
        <taxon>Fungi</taxon>
        <taxon>Fungi incertae sedis</taxon>
        <taxon>Chytridiomycota</taxon>
        <taxon>Chytridiomycota incertae sedis</taxon>
        <taxon>Chytridiomycetes</taxon>
        <taxon>Lobulomycetales</taxon>
        <taxon>Lobulomycetaceae</taxon>
        <taxon>Clydaea</taxon>
    </lineage>
</organism>
<dbReference type="GO" id="GO:0005739">
    <property type="term" value="C:mitochondrion"/>
    <property type="evidence" value="ECO:0007669"/>
    <property type="project" value="UniProtKB-ARBA"/>
</dbReference>
<dbReference type="AlphaFoldDB" id="A0AAD5TWG4"/>
<reference evidence="2" key="1">
    <citation type="submission" date="2020-05" db="EMBL/GenBank/DDBJ databases">
        <title>Phylogenomic resolution of chytrid fungi.</title>
        <authorList>
            <person name="Stajich J.E."/>
            <person name="Amses K."/>
            <person name="Simmons R."/>
            <person name="Seto K."/>
            <person name="Myers J."/>
            <person name="Bonds A."/>
            <person name="Quandt C.A."/>
            <person name="Barry K."/>
            <person name="Liu P."/>
            <person name="Grigoriev I."/>
            <person name="Longcore J.E."/>
            <person name="James T.Y."/>
        </authorList>
    </citation>
    <scope>NUCLEOTIDE SEQUENCE</scope>
    <source>
        <strain evidence="2">JEL0476</strain>
    </source>
</reference>
<comment type="caution">
    <text evidence="2">The sequence shown here is derived from an EMBL/GenBank/DDBJ whole genome shotgun (WGS) entry which is preliminary data.</text>
</comment>
<gene>
    <name evidence="2" type="ORF">HK099_007407</name>
</gene>
<proteinExistence type="predicted"/>
<dbReference type="InterPro" id="IPR003647">
    <property type="entry name" value="Intron_nuc_1_rpt"/>
</dbReference>
<name>A0AAD5TWG4_9FUNG</name>
<evidence type="ECO:0000313" key="2">
    <source>
        <dbReference type="EMBL" id="KAJ3213411.1"/>
    </source>
</evidence>
<evidence type="ECO:0000259" key="1">
    <source>
        <dbReference type="Pfam" id="PF00961"/>
    </source>
</evidence>
<dbReference type="InterPro" id="IPR051289">
    <property type="entry name" value="LAGLIDADG_Endonuclease"/>
</dbReference>
<dbReference type="InterPro" id="IPR004860">
    <property type="entry name" value="LAGLIDADG_dom"/>
</dbReference>
<dbReference type="Gene3D" id="3.10.28.10">
    <property type="entry name" value="Homing endonucleases"/>
    <property type="match status" value="2"/>
</dbReference>
<dbReference type="PANTHER" id="PTHR36181:SF2">
    <property type="entry name" value="INTRON-ENCODED ENDONUCLEASE AI3-RELATED"/>
    <property type="match status" value="1"/>
</dbReference>
<protein>
    <recommendedName>
        <fullName evidence="1">Homing endonuclease LAGLIDADG domain-containing protein</fullName>
    </recommendedName>
</protein>
<dbReference type="PANTHER" id="PTHR36181">
    <property type="entry name" value="INTRON-ENCODED ENDONUCLEASE AI3-RELATED"/>
    <property type="match status" value="1"/>
</dbReference>
<evidence type="ECO:0000313" key="3">
    <source>
        <dbReference type="Proteomes" id="UP001211065"/>
    </source>
</evidence>
<dbReference type="Pfam" id="PF00961">
    <property type="entry name" value="LAGLIDADG_1"/>
    <property type="match status" value="2"/>
</dbReference>
<sequence>MHINNIEALKIIKSLLNVGNVTVEENRNCCSFVVQDFTEIKDVICPIFLQYPLLTSKNLDFKDFYKAIIIKNKNNLSLTDKEKIILLKNGMNSKRKIFTSFSINSQINVSPEWFIGFFEGEGTFGIKTGSSLYFQVAQKNTSIENLNAIITFLTNLKATQLKKNSQILPLNVVSIINKKTDVISLVVSSVDAIYYYLLPLLDTSKMYTNKVIDFKLWRMALILKIYGYYYLSEGKTLFLDISDILNKRYNPSAQKNINLRIEEIFNRYQLILLKNPPFNVENCISHVDNVRDYRLKIKSDIQKTIYIYENGKLIKGSPFSSFSNAHKALGLKSTSNTCNRYLDTNRLYKSKFIFTSKHIL</sequence>